<name>A0A843WB25_COLES</name>
<feature type="non-terminal residue" evidence="1">
    <location>
        <position position="101"/>
    </location>
</feature>
<evidence type="ECO:0000313" key="1">
    <source>
        <dbReference type="EMBL" id="MQM02861.1"/>
    </source>
</evidence>
<evidence type="ECO:0000313" key="2">
    <source>
        <dbReference type="Proteomes" id="UP000652761"/>
    </source>
</evidence>
<protein>
    <submittedName>
        <fullName evidence="1">Uncharacterized protein</fullName>
    </submittedName>
</protein>
<dbReference type="AlphaFoldDB" id="A0A843WB25"/>
<dbReference type="EMBL" id="NMUH01002929">
    <property type="protein sequence ID" value="MQM02861.1"/>
    <property type="molecule type" value="Genomic_DNA"/>
</dbReference>
<gene>
    <name evidence="1" type="ORF">Taro_035629</name>
</gene>
<organism evidence="1 2">
    <name type="scientific">Colocasia esculenta</name>
    <name type="common">Wild taro</name>
    <name type="synonym">Arum esculentum</name>
    <dbReference type="NCBI Taxonomy" id="4460"/>
    <lineage>
        <taxon>Eukaryota</taxon>
        <taxon>Viridiplantae</taxon>
        <taxon>Streptophyta</taxon>
        <taxon>Embryophyta</taxon>
        <taxon>Tracheophyta</taxon>
        <taxon>Spermatophyta</taxon>
        <taxon>Magnoliopsida</taxon>
        <taxon>Liliopsida</taxon>
        <taxon>Araceae</taxon>
        <taxon>Aroideae</taxon>
        <taxon>Colocasieae</taxon>
        <taxon>Colocasia</taxon>
    </lineage>
</organism>
<accession>A0A843WB25</accession>
<sequence>CRHTPYWCRHSASNTRLMQNWSSSVDTSSGSVDTVLQIQGKKVSGSVDTRDSSQKTFWPIWDSCVDTSSSSVDTSALPEQNLIGHVEPENTSHAVVYLPRL</sequence>
<reference evidence="1" key="1">
    <citation type="submission" date="2017-07" db="EMBL/GenBank/DDBJ databases">
        <title>Taro Niue Genome Assembly and Annotation.</title>
        <authorList>
            <person name="Atibalentja N."/>
            <person name="Keating K."/>
            <person name="Fields C.J."/>
        </authorList>
    </citation>
    <scope>NUCLEOTIDE SEQUENCE</scope>
    <source>
        <strain evidence="1">Niue_2</strain>
        <tissue evidence="1">Leaf</tissue>
    </source>
</reference>
<proteinExistence type="predicted"/>
<dbReference type="Proteomes" id="UP000652761">
    <property type="component" value="Unassembled WGS sequence"/>
</dbReference>
<comment type="caution">
    <text evidence="1">The sequence shown here is derived from an EMBL/GenBank/DDBJ whole genome shotgun (WGS) entry which is preliminary data.</text>
</comment>
<keyword evidence="2" id="KW-1185">Reference proteome</keyword>